<dbReference type="Proteomes" id="UP000504724">
    <property type="component" value="Chromosome"/>
</dbReference>
<proteinExistence type="predicted"/>
<sequence length="201" mass="22749">MRLTPSKLLISTLTLAAVAIWTNVWLESSQKEQVSDIAATLKEATWQFSETQIWRPGIETESNTLNFTAGQIRYQQNRELSHIDQLVLVDFRQNSLNLISSQVAVLDPQFNITLSQNVRFSHYAQQDETPAWQQQIQLTGEQFTYNNPQRRLTSSQPVTITQLYAVTEAGSLSADLTNGEWLFSDGVKGTIQPQTMAKDDK</sequence>
<protein>
    <submittedName>
        <fullName evidence="1">LPS export ABC transporter periplasmic protein LptC</fullName>
    </submittedName>
</protein>
<accession>A0A7D4TGP0</accession>
<dbReference type="Gene3D" id="2.60.450.10">
    <property type="entry name" value="Lipopolysaccharide (LPS) transport protein A like domain"/>
    <property type="match status" value="1"/>
</dbReference>
<name>A0A7D4TGP0_9GAMM</name>
<dbReference type="GO" id="GO:0015221">
    <property type="term" value="F:lipopolysaccharide transmembrane transporter activity"/>
    <property type="evidence" value="ECO:0007669"/>
    <property type="project" value="InterPro"/>
</dbReference>
<dbReference type="EMBL" id="CP054020">
    <property type="protein sequence ID" value="QKI89748.1"/>
    <property type="molecule type" value="Genomic_DNA"/>
</dbReference>
<keyword evidence="2" id="KW-1185">Reference proteome</keyword>
<evidence type="ECO:0000313" key="2">
    <source>
        <dbReference type="Proteomes" id="UP000504724"/>
    </source>
</evidence>
<dbReference type="NCBIfam" id="TIGR04409">
    <property type="entry name" value="LptC_YrbK"/>
    <property type="match status" value="1"/>
</dbReference>
<dbReference type="InterPro" id="IPR010664">
    <property type="entry name" value="LipoPS_assembly_LptC-rel"/>
</dbReference>
<organism evidence="1 2">
    <name type="scientific">Thiomicrorhabdus xiamenensis</name>
    <dbReference type="NCBI Taxonomy" id="2739063"/>
    <lineage>
        <taxon>Bacteria</taxon>
        <taxon>Pseudomonadati</taxon>
        <taxon>Pseudomonadota</taxon>
        <taxon>Gammaproteobacteria</taxon>
        <taxon>Thiotrichales</taxon>
        <taxon>Piscirickettsiaceae</taxon>
        <taxon>Thiomicrorhabdus</taxon>
    </lineage>
</organism>
<dbReference type="Pfam" id="PF06835">
    <property type="entry name" value="LptC"/>
    <property type="match status" value="1"/>
</dbReference>
<dbReference type="InterPro" id="IPR026265">
    <property type="entry name" value="LptC"/>
</dbReference>
<dbReference type="AlphaFoldDB" id="A0A7D4TGP0"/>
<gene>
    <name evidence="1" type="primary">lptC</name>
    <name evidence="1" type="ORF">HQN79_09280</name>
</gene>
<dbReference type="KEGG" id="txa:HQN79_09280"/>
<dbReference type="GO" id="GO:0005886">
    <property type="term" value="C:plasma membrane"/>
    <property type="evidence" value="ECO:0007669"/>
    <property type="project" value="InterPro"/>
</dbReference>
<reference evidence="1 2" key="1">
    <citation type="submission" date="2020-05" db="EMBL/GenBank/DDBJ databases">
        <title>Thiomicrorhabdus sediminis sp.nov. and Thiomicrorhabdus xiamenensis sp.nov., novel sulfur-oxidizing bacteria isolated from coastal sediment.</title>
        <authorList>
            <person name="Liu X."/>
        </authorList>
    </citation>
    <scope>NUCLEOTIDE SEQUENCE [LARGE SCALE GENOMIC DNA]</scope>
    <source>
        <strain evidence="1 2">G2</strain>
    </source>
</reference>
<evidence type="ECO:0000313" key="1">
    <source>
        <dbReference type="EMBL" id="QKI89748.1"/>
    </source>
</evidence>
<dbReference type="RefSeq" id="WP_173285840.1">
    <property type="nucleotide sequence ID" value="NZ_CP054020.1"/>
</dbReference>